<dbReference type="InterPro" id="IPR028203">
    <property type="entry name" value="PSII_CF48-like_dom"/>
</dbReference>
<dbReference type="SUPFAM" id="SSF110296">
    <property type="entry name" value="Oligoxyloglucan reducing end-specific cellobiohydrolase"/>
    <property type="match status" value="1"/>
</dbReference>
<keyword evidence="2" id="KW-0604">Photosystem II</keyword>
<keyword evidence="3" id="KW-0732">Signal</keyword>
<evidence type="ECO:0000259" key="4">
    <source>
        <dbReference type="Pfam" id="PF14870"/>
    </source>
</evidence>
<dbReference type="OrthoDB" id="9813892at2"/>
<dbReference type="EMBL" id="CP002480">
    <property type="protein sequence ID" value="ADW68028.1"/>
    <property type="molecule type" value="Genomic_DNA"/>
</dbReference>
<organism evidence="6">
    <name type="scientific">Granulicella tundricola (strain ATCC BAA-1859 / DSM 23138 / MP5ACTX9)</name>
    <dbReference type="NCBI Taxonomy" id="1198114"/>
    <lineage>
        <taxon>Bacteria</taxon>
        <taxon>Pseudomonadati</taxon>
        <taxon>Acidobacteriota</taxon>
        <taxon>Terriglobia</taxon>
        <taxon>Terriglobales</taxon>
        <taxon>Acidobacteriaceae</taxon>
        <taxon>Granulicella</taxon>
    </lineage>
</organism>
<accession>E8X296</accession>
<keyword evidence="1" id="KW-0602">Photosynthesis</keyword>
<evidence type="ECO:0000256" key="1">
    <source>
        <dbReference type="ARBA" id="ARBA00022531"/>
    </source>
</evidence>
<evidence type="ECO:0000256" key="2">
    <source>
        <dbReference type="ARBA" id="ARBA00023276"/>
    </source>
</evidence>
<dbReference type="CDD" id="cd15482">
    <property type="entry name" value="Sialidase_non-viral"/>
    <property type="match status" value="1"/>
</dbReference>
<evidence type="ECO:0000256" key="3">
    <source>
        <dbReference type="SAM" id="SignalP"/>
    </source>
</evidence>
<dbReference type="Pfam" id="PF14870">
    <property type="entry name" value="PSII_BNR"/>
    <property type="match status" value="1"/>
</dbReference>
<evidence type="ECO:0000313" key="6">
    <source>
        <dbReference type="Proteomes" id="UP000000343"/>
    </source>
</evidence>
<reference evidence="6" key="1">
    <citation type="submission" date="2011-01" db="EMBL/GenBank/DDBJ databases">
        <title>Complete sequence of chromosome of Acidobacterium sp. MP5ACTX9.</title>
        <authorList>
            <consortium name="US DOE Joint Genome Institute"/>
            <person name="Lucas S."/>
            <person name="Copeland A."/>
            <person name="Lapidus A."/>
            <person name="Cheng J.-F."/>
            <person name="Goodwin L."/>
            <person name="Pitluck S."/>
            <person name="Teshima H."/>
            <person name="Detter J.C."/>
            <person name="Han C."/>
            <person name="Tapia R."/>
            <person name="Land M."/>
            <person name="Hauser L."/>
            <person name="Kyrpides N."/>
            <person name="Ivanova N."/>
            <person name="Ovchinnikova G."/>
            <person name="Pagani I."/>
            <person name="Rawat S.R."/>
            <person name="Mannisto M."/>
            <person name="Haggblom M.M."/>
            <person name="Woyke T."/>
        </authorList>
    </citation>
    <scope>NUCLEOTIDE SEQUENCE [LARGE SCALE GENOMIC DNA]</scope>
    <source>
        <strain evidence="6">MP5ACTX9</strain>
    </source>
</reference>
<feature type="signal peptide" evidence="3">
    <location>
        <begin position="1"/>
        <end position="18"/>
    </location>
</feature>
<keyword evidence="5" id="KW-0378">Hydrolase</keyword>
<dbReference type="PANTHER" id="PTHR47199:SF2">
    <property type="entry name" value="PHOTOSYSTEM II STABILITY_ASSEMBLY FACTOR HCF136, CHLOROPLASTIC"/>
    <property type="match status" value="1"/>
</dbReference>
<feature type="chain" id="PRO_5003234106" evidence="3">
    <location>
        <begin position="19"/>
        <end position="359"/>
    </location>
</feature>
<evidence type="ECO:0000313" key="5">
    <source>
        <dbReference type="EMBL" id="ADW68028.1"/>
    </source>
</evidence>
<dbReference type="Gene3D" id="2.130.10.10">
    <property type="entry name" value="YVTN repeat-like/Quinoprotein amine dehydrogenase"/>
    <property type="match status" value="2"/>
</dbReference>
<dbReference type="eggNOG" id="COG4447">
    <property type="taxonomic scope" value="Bacteria"/>
</dbReference>
<dbReference type="PaxDb" id="1198114-AciX9_0961"/>
<dbReference type="STRING" id="1198114.AciX9_0961"/>
<dbReference type="AlphaFoldDB" id="E8X296"/>
<protein>
    <submittedName>
        <fullName evidence="5">Glycosyl hydrolase</fullName>
    </submittedName>
</protein>
<dbReference type="GO" id="GO:0015979">
    <property type="term" value="P:photosynthesis"/>
    <property type="evidence" value="ECO:0007669"/>
    <property type="project" value="UniProtKB-KW"/>
</dbReference>
<dbReference type="GO" id="GO:0016787">
    <property type="term" value="F:hydrolase activity"/>
    <property type="evidence" value="ECO:0007669"/>
    <property type="project" value="UniProtKB-KW"/>
</dbReference>
<dbReference type="RefSeq" id="WP_013579352.1">
    <property type="nucleotide sequence ID" value="NC_015064.1"/>
</dbReference>
<name>E8X296_GRATM</name>
<sequence length="359" mass="37001">MRLIAALSLLLAATAAHAQFDLEESHTTASLRGVDALGDGVAWASGTNGTILRTEDGGYLWQPCTIPTGAEKLDFRGIQGFDANTAVAMASGPGTASAVYKTTDGCQTWKRVFTNPDAKGFFDNIHKVTSKQMYMMGDQVDGQFTVFFSPDRGDTWSIADDPGREADKGDGGFAASNSGLTAVGSTIYFVTGGSAVAHVYNTYGKCDPGAAQGASCPLAWQKTGLPLAAGNSASGAFSIAGRTTAGMSGKLSAVLVAVGGDYQKPDATAGTAAWSKDGGKTWTAATTMPHGYRSAVVFDSATQSWLTAGPNGTDISFDDGKTWKPVAGPTADSWNALSLPFAVGPKGRIGKLRAGVLKP</sequence>
<dbReference type="Proteomes" id="UP000000343">
    <property type="component" value="Chromosome"/>
</dbReference>
<dbReference type="GO" id="GO:0009523">
    <property type="term" value="C:photosystem II"/>
    <property type="evidence" value="ECO:0007669"/>
    <property type="project" value="UniProtKB-KW"/>
</dbReference>
<dbReference type="InterPro" id="IPR015943">
    <property type="entry name" value="WD40/YVTN_repeat-like_dom_sf"/>
</dbReference>
<dbReference type="KEGG" id="acm:AciX9_0961"/>
<gene>
    <name evidence="5" type="ordered locus">AciX9_0961</name>
</gene>
<dbReference type="PANTHER" id="PTHR47199">
    <property type="entry name" value="PHOTOSYSTEM II STABILITY/ASSEMBLY FACTOR HCF136, CHLOROPLASTIC"/>
    <property type="match status" value="1"/>
</dbReference>
<keyword evidence="6" id="KW-1185">Reference proteome</keyword>
<proteinExistence type="predicted"/>
<dbReference type="HOGENOM" id="CLU_064269_0_0_0"/>
<feature type="domain" description="Photosynthesis system II assembly factor Ycf48/Hcf136-like" evidence="4">
    <location>
        <begin position="31"/>
        <end position="157"/>
    </location>
</feature>